<dbReference type="AlphaFoldDB" id="A0A9P4R7S8"/>
<evidence type="ECO:0000313" key="2">
    <source>
        <dbReference type="EMBL" id="KAF2738398.1"/>
    </source>
</evidence>
<evidence type="ECO:0000313" key="3">
    <source>
        <dbReference type="Proteomes" id="UP000799444"/>
    </source>
</evidence>
<sequence length="203" mass="22823">MDTNKRKRSSSDPAPTHRSDNALVNKIAKKDINFPSLARQGLEDTAHILFLRVSHLLKRPTTKDIQQRIADRPASHAWLGDTCLEQQYQHLIQKIELLVQQGQHERNVHAFYLGHLEVCLQVAHLLKKHVVDDQKAKEQVVSRGIDPDEFRTAPHPHARATFAGGGRAFMGGMVGLKLRNVDLVQTLDPNFGDAIWVLVCEPG</sequence>
<name>A0A9P4R7S8_9PLEO</name>
<protein>
    <submittedName>
        <fullName evidence="2">Uncharacterized protein</fullName>
    </submittedName>
</protein>
<comment type="caution">
    <text evidence="2">The sequence shown here is derived from an EMBL/GenBank/DDBJ whole genome shotgun (WGS) entry which is preliminary data.</text>
</comment>
<dbReference type="Proteomes" id="UP000799444">
    <property type="component" value="Unassembled WGS sequence"/>
</dbReference>
<gene>
    <name evidence="2" type="ORF">EJ04DRAFT_560705</name>
</gene>
<keyword evidence="3" id="KW-1185">Reference proteome</keyword>
<reference evidence="2" key="1">
    <citation type="journal article" date="2020" name="Stud. Mycol.">
        <title>101 Dothideomycetes genomes: a test case for predicting lifestyles and emergence of pathogens.</title>
        <authorList>
            <person name="Haridas S."/>
            <person name="Albert R."/>
            <person name="Binder M."/>
            <person name="Bloem J."/>
            <person name="Labutti K."/>
            <person name="Salamov A."/>
            <person name="Andreopoulos B."/>
            <person name="Baker S."/>
            <person name="Barry K."/>
            <person name="Bills G."/>
            <person name="Bluhm B."/>
            <person name="Cannon C."/>
            <person name="Castanera R."/>
            <person name="Culley D."/>
            <person name="Daum C."/>
            <person name="Ezra D."/>
            <person name="Gonzalez J."/>
            <person name="Henrissat B."/>
            <person name="Kuo A."/>
            <person name="Liang C."/>
            <person name="Lipzen A."/>
            <person name="Lutzoni F."/>
            <person name="Magnuson J."/>
            <person name="Mondo S."/>
            <person name="Nolan M."/>
            <person name="Ohm R."/>
            <person name="Pangilinan J."/>
            <person name="Park H.-J."/>
            <person name="Ramirez L."/>
            <person name="Alfaro M."/>
            <person name="Sun H."/>
            <person name="Tritt A."/>
            <person name="Yoshinaga Y."/>
            <person name="Zwiers L.-H."/>
            <person name="Turgeon B."/>
            <person name="Goodwin S."/>
            <person name="Spatafora J."/>
            <person name="Crous P."/>
            <person name="Grigoriev I."/>
        </authorList>
    </citation>
    <scope>NUCLEOTIDE SEQUENCE</scope>
    <source>
        <strain evidence="2">CBS 125425</strain>
    </source>
</reference>
<dbReference type="EMBL" id="ML996109">
    <property type="protein sequence ID" value="KAF2738398.1"/>
    <property type="molecule type" value="Genomic_DNA"/>
</dbReference>
<organism evidence="2 3">
    <name type="scientific">Polyplosphaeria fusca</name>
    <dbReference type="NCBI Taxonomy" id="682080"/>
    <lineage>
        <taxon>Eukaryota</taxon>
        <taxon>Fungi</taxon>
        <taxon>Dikarya</taxon>
        <taxon>Ascomycota</taxon>
        <taxon>Pezizomycotina</taxon>
        <taxon>Dothideomycetes</taxon>
        <taxon>Pleosporomycetidae</taxon>
        <taxon>Pleosporales</taxon>
        <taxon>Tetraplosphaeriaceae</taxon>
        <taxon>Polyplosphaeria</taxon>
    </lineage>
</organism>
<accession>A0A9P4R7S8</accession>
<evidence type="ECO:0000256" key="1">
    <source>
        <dbReference type="SAM" id="MobiDB-lite"/>
    </source>
</evidence>
<proteinExistence type="predicted"/>
<feature type="region of interest" description="Disordered" evidence="1">
    <location>
        <begin position="1"/>
        <end position="20"/>
    </location>
</feature>